<dbReference type="SUPFAM" id="SSF160631">
    <property type="entry name" value="SMI1/KNR4-like"/>
    <property type="match status" value="1"/>
</dbReference>
<reference evidence="2" key="1">
    <citation type="submission" date="2024-08" db="EMBL/GenBank/DDBJ databases">
        <title>Whole genome sequence of Tenacibaculum sp. strain pbs-1 associated with black-spot shell disease in Akoya pearl oysters.</title>
        <authorList>
            <person name="Sakatoku A."/>
            <person name="Suzuki T."/>
            <person name="Hatano K."/>
            <person name="Seki M."/>
            <person name="Tanaka D."/>
            <person name="Nakamura S."/>
            <person name="Suzuki N."/>
            <person name="Isshiki T."/>
        </authorList>
    </citation>
    <scope>NUCLEOTIDE SEQUENCE</scope>
    <source>
        <strain evidence="2">Pbs-1</strain>
    </source>
</reference>
<evidence type="ECO:0000259" key="1">
    <source>
        <dbReference type="SMART" id="SM00860"/>
    </source>
</evidence>
<dbReference type="InterPro" id="IPR037883">
    <property type="entry name" value="Knr4/Smi1-like_sf"/>
</dbReference>
<accession>A0AB33L0J0</accession>
<dbReference type="Gene3D" id="3.40.1580.10">
    <property type="entry name" value="SMI1/KNR4-like"/>
    <property type="match status" value="1"/>
</dbReference>
<organism evidence="2">
    <name type="scientific">Tenacibaculum sp. Pbs-1</name>
    <dbReference type="NCBI Taxonomy" id="3238748"/>
    <lineage>
        <taxon>Bacteria</taxon>
        <taxon>Pseudomonadati</taxon>
        <taxon>Bacteroidota</taxon>
        <taxon>Flavobacteriia</taxon>
        <taxon>Flavobacteriales</taxon>
        <taxon>Flavobacteriaceae</taxon>
        <taxon>Tenacibaculum</taxon>
    </lineage>
</organism>
<dbReference type="EMBL" id="AP035888">
    <property type="protein sequence ID" value="BFP68741.1"/>
    <property type="molecule type" value="Genomic_DNA"/>
</dbReference>
<dbReference type="Pfam" id="PF14568">
    <property type="entry name" value="SUKH_6"/>
    <property type="match status" value="1"/>
</dbReference>
<protein>
    <recommendedName>
        <fullName evidence="1">Knr4/Smi1-like domain-containing protein</fullName>
    </recommendedName>
</protein>
<proteinExistence type="predicted"/>
<gene>
    <name evidence="2" type="ORF">Pbs1_20840</name>
</gene>
<feature type="domain" description="Knr4/Smi1-like" evidence="1">
    <location>
        <begin position="77"/>
        <end position="200"/>
    </location>
</feature>
<dbReference type="InterPro" id="IPR018958">
    <property type="entry name" value="Knr4/Smi1-like_dom"/>
</dbReference>
<name>A0AB33L0J0_9FLAO</name>
<dbReference type="AlphaFoldDB" id="A0AB33L0J0"/>
<evidence type="ECO:0000313" key="2">
    <source>
        <dbReference type="EMBL" id="BFP68741.1"/>
    </source>
</evidence>
<dbReference type="SMART" id="SM00860">
    <property type="entry name" value="SMI1_KNR4"/>
    <property type="match status" value="1"/>
</dbReference>
<sequence>MEIKYFIILGIFSAAVAILRKNNRIDSDKIEKKKAVRSKAKSLLDKFRNSTDYNHPISKSIVRLLENYHYHENVGKTLTDEEIKMIEEKLNLKLPKSYKLFLKYFGDGGHWVFVQNIDSIQNGGFYKEYDYNKTLNEFVYLGEEKIMTESLLSLMIGDSNGGAWCWLTHEERKDNEWSLAYYMDGCLHYKVKNFTEWLEVAASDREVIREYDIEEKLGLG</sequence>